<evidence type="ECO:0000313" key="2">
    <source>
        <dbReference type="Proteomes" id="UP001056384"/>
    </source>
</evidence>
<protein>
    <submittedName>
        <fullName evidence="1">Uncharacterized protein</fullName>
    </submittedName>
</protein>
<keyword evidence="2" id="KW-1185">Reference proteome</keyword>
<organism evidence="1 2">
    <name type="scientific">Septoria linicola</name>
    <dbReference type="NCBI Taxonomy" id="215465"/>
    <lineage>
        <taxon>Eukaryota</taxon>
        <taxon>Fungi</taxon>
        <taxon>Dikarya</taxon>
        <taxon>Ascomycota</taxon>
        <taxon>Pezizomycotina</taxon>
        <taxon>Dothideomycetes</taxon>
        <taxon>Dothideomycetidae</taxon>
        <taxon>Mycosphaerellales</taxon>
        <taxon>Mycosphaerellaceae</taxon>
        <taxon>Septoria</taxon>
    </lineage>
</organism>
<dbReference type="Proteomes" id="UP001056384">
    <property type="component" value="Chromosome 14"/>
</dbReference>
<gene>
    <name evidence="1" type="ORF">Slin15195_G129730</name>
</gene>
<name>A0A9Q9ER92_9PEZI</name>
<evidence type="ECO:0000313" key="1">
    <source>
        <dbReference type="EMBL" id="USW59654.1"/>
    </source>
</evidence>
<reference evidence="1" key="1">
    <citation type="submission" date="2022-06" db="EMBL/GenBank/DDBJ databases">
        <title>Complete genome sequences of two strains of the flax pathogen Septoria linicola.</title>
        <authorList>
            <person name="Lapalu N."/>
            <person name="Simon A."/>
            <person name="Demenou B."/>
            <person name="Paumier D."/>
            <person name="Guillot M.-P."/>
            <person name="Gout L."/>
            <person name="Valade R."/>
        </authorList>
    </citation>
    <scope>NUCLEOTIDE SEQUENCE</scope>
    <source>
        <strain evidence="1">SE15195</strain>
    </source>
</reference>
<accession>A0A9Q9ER92</accession>
<proteinExistence type="predicted"/>
<dbReference type="EMBL" id="CP099431">
    <property type="protein sequence ID" value="USW59654.1"/>
    <property type="molecule type" value="Genomic_DNA"/>
</dbReference>
<sequence>MTVIAIERDTFNTNCPRNSTLEAKRKALKKVEEKKSSKDLA</sequence>
<dbReference type="AlphaFoldDB" id="A0A9Q9ER92"/>